<sequence>MLENMNVAQVIEEIDALTAEEQSKVIAHLHQVQEERFHEEQVRIAEQRLEDLDNGLTGTVSHDEAMRMICES</sequence>
<protein>
    <submittedName>
        <fullName evidence="1">Uncharacterized protein</fullName>
    </submittedName>
</protein>
<dbReference type="Proteomes" id="UP001324993">
    <property type="component" value="Chromosome"/>
</dbReference>
<reference evidence="1 2" key="1">
    <citation type="submission" date="2023-11" db="EMBL/GenBank/DDBJ databases">
        <title>Coraliomargarita sp. nov., isolated from marine algae.</title>
        <authorList>
            <person name="Lee J.K."/>
            <person name="Baek J.H."/>
            <person name="Kim J.M."/>
            <person name="Choi D.G."/>
            <person name="Jeon C.O."/>
        </authorList>
    </citation>
    <scope>NUCLEOTIDE SEQUENCE [LARGE SCALE GENOMIC DNA]</scope>
    <source>
        <strain evidence="1 2">J2-16</strain>
    </source>
</reference>
<organism evidence="1 2">
    <name type="scientific">Coraliomargarita algicola</name>
    <dbReference type="NCBI Taxonomy" id="3092156"/>
    <lineage>
        <taxon>Bacteria</taxon>
        <taxon>Pseudomonadati</taxon>
        <taxon>Verrucomicrobiota</taxon>
        <taxon>Opitutia</taxon>
        <taxon>Puniceicoccales</taxon>
        <taxon>Coraliomargaritaceae</taxon>
        <taxon>Coraliomargarita</taxon>
    </lineage>
</organism>
<gene>
    <name evidence="1" type="ORF">SH580_05820</name>
</gene>
<name>A0ABZ0RQ36_9BACT</name>
<dbReference type="RefSeq" id="WP_319834068.1">
    <property type="nucleotide sequence ID" value="NZ_CP138858.1"/>
</dbReference>
<evidence type="ECO:0000313" key="2">
    <source>
        <dbReference type="Proteomes" id="UP001324993"/>
    </source>
</evidence>
<accession>A0ABZ0RQ36</accession>
<proteinExistence type="predicted"/>
<dbReference type="EMBL" id="CP138858">
    <property type="protein sequence ID" value="WPJ97223.1"/>
    <property type="molecule type" value="Genomic_DNA"/>
</dbReference>
<evidence type="ECO:0000313" key="1">
    <source>
        <dbReference type="EMBL" id="WPJ97223.1"/>
    </source>
</evidence>
<keyword evidence="2" id="KW-1185">Reference proteome</keyword>